<proteinExistence type="predicted"/>
<dbReference type="EMBL" id="GGEC01066752">
    <property type="protein sequence ID" value="MBX47236.1"/>
    <property type="molecule type" value="Transcribed_RNA"/>
</dbReference>
<evidence type="ECO:0000313" key="1">
    <source>
        <dbReference type="EMBL" id="MBX47236.1"/>
    </source>
</evidence>
<organism evidence="1">
    <name type="scientific">Rhizophora mucronata</name>
    <name type="common">Asiatic mangrove</name>
    <dbReference type="NCBI Taxonomy" id="61149"/>
    <lineage>
        <taxon>Eukaryota</taxon>
        <taxon>Viridiplantae</taxon>
        <taxon>Streptophyta</taxon>
        <taxon>Embryophyta</taxon>
        <taxon>Tracheophyta</taxon>
        <taxon>Spermatophyta</taxon>
        <taxon>Magnoliopsida</taxon>
        <taxon>eudicotyledons</taxon>
        <taxon>Gunneridae</taxon>
        <taxon>Pentapetalae</taxon>
        <taxon>rosids</taxon>
        <taxon>fabids</taxon>
        <taxon>Malpighiales</taxon>
        <taxon>Rhizophoraceae</taxon>
        <taxon>Rhizophora</taxon>
    </lineage>
</organism>
<name>A0A2P2NXH2_RHIMU</name>
<dbReference type="AlphaFoldDB" id="A0A2P2NXH2"/>
<sequence length="29" mass="3171">MSANVRRICGQEALSVFICSKICITAIWG</sequence>
<accession>A0A2P2NXH2</accession>
<protein>
    <submittedName>
        <fullName evidence="1">Uncharacterized protein</fullName>
    </submittedName>
</protein>
<reference evidence="1" key="1">
    <citation type="submission" date="2018-02" db="EMBL/GenBank/DDBJ databases">
        <title>Rhizophora mucronata_Transcriptome.</title>
        <authorList>
            <person name="Meera S.P."/>
            <person name="Sreeshan A."/>
            <person name="Augustine A."/>
        </authorList>
    </citation>
    <scope>NUCLEOTIDE SEQUENCE</scope>
    <source>
        <tissue evidence="1">Leaf</tissue>
    </source>
</reference>